<comment type="caution">
    <text evidence="2">The sequence shown here is derived from an EMBL/GenBank/DDBJ whole genome shotgun (WGS) entry which is preliminary data.</text>
</comment>
<organism evidence="2">
    <name type="scientific">Salmonella enterica subsp. enterica serovar Panama</name>
    <dbReference type="NCBI Taxonomy" id="29472"/>
    <lineage>
        <taxon>Bacteria</taxon>
        <taxon>Pseudomonadati</taxon>
        <taxon>Pseudomonadota</taxon>
        <taxon>Gammaproteobacteria</taxon>
        <taxon>Enterobacterales</taxon>
        <taxon>Enterobacteriaceae</taxon>
        <taxon>Salmonella</taxon>
    </lineage>
</organism>
<name>A0A5U8JIT4_SALET</name>
<keyword evidence="1" id="KW-0812">Transmembrane</keyword>
<sequence length="88" mass="10191">MSLDNSLFSRPNFWIPAIIKIFAIYAFYVHLGMNTFVATILAVVFCFVPIVSEGLFIAGAIYGWHIEWYYAVIILIVISGFRYRGIYW</sequence>
<evidence type="ECO:0000256" key="1">
    <source>
        <dbReference type="SAM" id="Phobius"/>
    </source>
</evidence>
<accession>A0A5U8JIT4</accession>
<feature type="transmembrane region" description="Helical" evidence="1">
    <location>
        <begin position="12"/>
        <end position="29"/>
    </location>
</feature>
<proteinExistence type="predicted"/>
<feature type="transmembrane region" description="Helical" evidence="1">
    <location>
        <begin position="68"/>
        <end position="85"/>
    </location>
</feature>
<keyword evidence="1" id="KW-0472">Membrane</keyword>
<dbReference type="AlphaFoldDB" id="A0A5U8JIT4"/>
<protein>
    <submittedName>
        <fullName evidence="2">Uncharacterized protein</fullName>
    </submittedName>
</protein>
<reference evidence="2" key="1">
    <citation type="submission" date="2018-06" db="EMBL/GenBank/DDBJ databases">
        <authorList>
            <person name="Ashton P.M."/>
            <person name="Dallman T."/>
            <person name="Nair S."/>
            <person name="De Pinna E."/>
            <person name="Peters T."/>
            <person name="Grant K."/>
        </authorList>
    </citation>
    <scope>NUCLEOTIDE SEQUENCE [LARGE SCALE GENOMIC DNA]</scope>
    <source>
        <strain evidence="2">449454</strain>
    </source>
</reference>
<evidence type="ECO:0000313" key="2">
    <source>
        <dbReference type="EMBL" id="EBR8436481.1"/>
    </source>
</evidence>
<keyword evidence="1" id="KW-1133">Transmembrane helix</keyword>
<dbReference type="Proteomes" id="UP000839597">
    <property type="component" value="Unassembled WGS sequence"/>
</dbReference>
<feature type="transmembrane region" description="Helical" evidence="1">
    <location>
        <begin position="36"/>
        <end position="62"/>
    </location>
</feature>
<dbReference type="EMBL" id="AAGTPA010000059">
    <property type="protein sequence ID" value="EBR8436481.1"/>
    <property type="molecule type" value="Genomic_DNA"/>
</dbReference>
<gene>
    <name evidence="2" type="ORF">DOI44_26560</name>
</gene>